<dbReference type="InterPro" id="IPR000157">
    <property type="entry name" value="TIR_dom"/>
</dbReference>
<dbReference type="SMART" id="SM00255">
    <property type="entry name" value="TIR"/>
    <property type="match status" value="1"/>
</dbReference>
<evidence type="ECO:0000256" key="1">
    <source>
        <dbReference type="ARBA" id="ARBA00011982"/>
    </source>
</evidence>
<dbReference type="InterPro" id="IPR035897">
    <property type="entry name" value="Toll_tir_struct_dom_sf"/>
</dbReference>
<evidence type="ECO:0000256" key="4">
    <source>
        <dbReference type="ARBA" id="ARBA00047304"/>
    </source>
</evidence>
<evidence type="ECO:0000259" key="5">
    <source>
        <dbReference type="PROSITE" id="PS50104"/>
    </source>
</evidence>
<comment type="catalytic activity">
    <reaction evidence="4">
        <text>NAD(+) + H2O = ADP-D-ribose + nicotinamide + H(+)</text>
        <dbReference type="Rhea" id="RHEA:16301"/>
        <dbReference type="ChEBI" id="CHEBI:15377"/>
        <dbReference type="ChEBI" id="CHEBI:15378"/>
        <dbReference type="ChEBI" id="CHEBI:17154"/>
        <dbReference type="ChEBI" id="CHEBI:57540"/>
        <dbReference type="ChEBI" id="CHEBI:57967"/>
        <dbReference type="EC" id="3.2.2.6"/>
    </reaction>
    <physiologicalReaction direction="left-to-right" evidence="4">
        <dbReference type="Rhea" id="RHEA:16302"/>
    </physiologicalReaction>
</comment>
<dbReference type="PANTHER" id="PTHR32009">
    <property type="entry name" value="TMV RESISTANCE PROTEIN N-LIKE"/>
    <property type="match status" value="1"/>
</dbReference>
<evidence type="ECO:0000256" key="2">
    <source>
        <dbReference type="ARBA" id="ARBA00022801"/>
    </source>
</evidence>
<evidence type="ECO:0000313" key="6">
    <source>
        <dbReference type="RefSeq" id="XP_015887783.1"/>
    </source>
</evidence>
<dbReference type="EC" id="3.2.2.6" evidence="1"/>
<dbReference type="GO" id="GO:0007165">
    <property type="term" value="P:signal transduction"/>
    <property type="evidence" value="ECO:0007669"/>
    <property type="project" value="InterPro"/>
</dbReference>
<accession>A0A6P4A3M5</accession>
<keyword evidence="2" id="KW-0378">Hydrolase</keyword>
<dbReference type="AlphaFoldDB" id="A0A6P4A3M5"/>
<feature type="domain" description="TIR" evidence="5">
    <location>
        <begin position="11"/>
        <end position="165"/>
    </location>
</feature>
<dbReference type="RefSeq" id="XP_015887783.1">
    <property type="nucleotide sequence ID" value="XM_016032297.2"/>
</dbReference>
<dbReference type="GO" id="GO:0061809">
    <property type="term" value="F:NAD+ nucleosidase activity, cyclic ADP-ribose generating"/>
    <property type="evidence" value="ECO:0007669"/>
    <property type="project" value="UniProtKB-EC"/>
</dbReference>
<sequence>MASASSSSSREKYDVFLSFRGEDTRDGFTGYLYHALDLKHTVTFKDDENLESGHRISEIMEVIKESKICIIVFSQDFASSTWCLDEVVRILECKRNGSAVVPIFYGIEPSVVRKQQEGYAEAFAKHEQDGREMVQQWRDALKEVAGISGYESNKIRFWESHALQSGCIGGK</sequence>
<evidence type="ECO:0000256" key="3">
    <source>
        <dbReference type="ARBA" id="ARBA00023027"/>
    </source>
</evidence>
<protein>
    <recommendedName>
        <fullName evidence="1">ADP-ribosyl cyclase/cyclic ADP-ribose hydrolase</fullName>
        <ecNumber evidence="1">3.2.2.6</ecNumber>
    </recommendedName>
</protein>
<reference evidence="6" key="1">
    <citation type="submission" date="2022-04" db="UniProtKB">
        <authorList>
            <consortium name="RefSeq"/>
        </authorList>
    </citation>
    <scope>IDENTIFICATION</scope>
    <source>
        <tissue evidence="6">In vitro plantlets</tissue>
    </source>
</reference>
<dbReference type="FunFam" id="3.40.50.10140:FF:000007">
    <property type="entry name" value="Disease resistance protein (TIR-NBS-LRR class)"/>
    <property type="match status" value="1"/>
</dbReference>
<dbReference type="Gene3D" id="3.40.50.10140">
    <property type="entry name" value="Toll/interleukin-1 receptor homology (TIR) domain"/>
    <property type="match status" value="1"/>
</dbReference>
<organism evidence="6">
    <name type="scientific">Ziziphus jujuba</name>
    <name type="common">Chinese jujube</name>
    <name type="synonym">Ziziphus sativa</name>
    <dbReference type="NCBI Taxonomy" id="326968"/>
    <lineage>
        <taxon>Eukaryota</taxon>
        <taxon>Viridiplantae</taxon>
        <taxon>Streptophyta</taxon>
        <taxon>Embryophyta</taxon>
        <taxon>Tracheophyta</taxon>
        <taxon>Spermatophyta</taxon>
        <taxon>Magnoliopsida</taxon>
        <taxon>eudicotyledons</taxon>
        <taxon>Gunneridae</taxon>
        <taxon>Pentapetalae</taxon>
        <taxon>rosids</taxon>
        <taxon>fabids</taxon>
        <taxon>Rosales</taxon>
        <taxon>Rhamnaceae</taxon>
        <taxon>Paliureae</taxon>
        <taxon>Ziziphus</taxon>
    </lineage>
</organism>
<name>A0A6P4A3M5_ZIZJJ</name>
<gene>
    <name evidence="6" type="primary">LOC107422798</name>
</gene>
<dbReference type="Pfam" id="PF01582">
    <property type="entry name" value="TIR"/>
    <property type="match status" value="1"/>
</dbReference>
<dbReference type="SUPFAM" id="SSF52200">
    <property type="entry name" value="Toll/Interleukin receptor TIR domain"/>
    <property type="match status" value="1"/>
</dbReference>
<dbReference type="PROSITE" id="PS50104">
    <property type="entry name" value="TIR"/>
    <property type="match status" value="1"/>
</dbReference>
<dbReference type="PANTHER" id="PTHR32009:SF39">
    <property type="entry name" value="TIR DOMAIN-CONTAINING PROTEIN"/>
    <property type="match status" value="1"/>
</dbReference>
<keyword evidence="3" id="KW-0520">NAD</keyword>
<proteinExistence type="predicted"/>